<organism evidence="2 3">
    <name type="scientific">Cyphomyrmex costatus</name>
    <dbReference type="NCBI Taxonomy" id="456900"/>
    <lineage>
        <taxon>Eukaryota</taxon>
        <taxon>Metazoa</taxon>
        <taxon>Ecdysozoa</taxon>
        <taxon>Arthropoda</taxon>
        <taxon>Hexapoda</taxon>
        <taxon>Insecta</taxon>
        <taxon>Pterygota</taxon>
        <taxon>Neoptera</taxon>
        <taxon>Endopterygota</taxon>
        <taxon>Hymenoptera</taxon>
        <taxon>Apocrita</taxon>
        <taxon>Aculeata</taxon>
        <taxon>Formicoidea</taxon>
        <taxon>Formicidae</taxon>
        <taxon>Myrmicinae</taxon>
        <taxon>Cyphomyrmex</taxon>
    </lineage>
</organism>
<evidence type="ECO:0000313" key="3">
    <source>
        <dbReference type="Proteomes" id="UP000078542"/>
    </source>
</evidence>
<accession>A0A195CKK9</accession>
<evidence type="ECO:0000256" key="1">
    <source>
        <dbReference type="SAM" id="MobiDB-lite"/>
    </source>
</evidence>
<dbReference type="Proteomes" id="UP000078542">
    <property type="component" value="Unassembled WGS sequence"/>
</dbReference>
<reference evidence="2 3" key="1">
    <citation type="submission" date="2016-03" db="EMBL/GenBank/DDBJ databases">
        <title>Cyphomyrmex costatus WGS genome.</title>
        <authorList>
            <person name="Nygaard S."/>
            <person name="Hu H."/>
            <person name="Boomsma J."/>
            <person name="Zhang G."/>
        </authorList>
    </citation>
    <scope>NUCLEOTIDE SEQUENCE [LARGE SCALE GENOMIC DNA]</scope>
    <source>
        <strain evidence="2">MS0001</strain>
        <tissue evidence="2">Whole body</tissue>
    </source>
</reference>
<feature type="region of interest" description="Disordered" evidence="1">
    <location>
        <begin position="155"/>
        <end position="181"/>
    </location>
</feature>
<evidence type="ECO:0000313" key="2">
    <source>
        <dbReference type="EMBL" id="KYN01243.1"/>
    </source>
</evidence>
<keyword evidence="3" id="KW-1185">Reference proteome</keyword>
<gene>
    <name evidence="2" type="ORF">ALC62_07862</name>
</gene>
<protein>
    <submittedName>
        <fullName evidence="2">Uncharacterized protein</fullName>
    </submittedName>
</protein>
<sequence>MQQQSLYQCSSKRLDSGEKLQCAIPFQSLGPSATWQAVANDLTTLWHAMGVDYGQEIRKLRSEVHSERSITTTYNQRRKANDAAPRNIARKVAPRSAEIRAGGTSIESARVLIYDFSSAVAVIYFGIQMVRDSVEVELRRTRADRPAIYLNRSHAQPSMNMPKGTKGGERKRDANEARTSKHVFRWYPTP</sequence>
<feature type="compositionally biased region" description="Basic and acidic residues" evidence="1">
    <location>
        <begin position="166"/>
        <end position="179"/>
    </location>
</feature>
<name>A0A195CKK9_9HYME</name>
<dbReference type="EMBL" id="KQ977622">
    <property type="protein sequence ID" value="KYN01243.1"/>
    <property type="molecule type" value="Genomic_DNA"/>
</dbReference>
<proteinExistence type="predicted"/>
<dbReference type="AlphaFoldDB" id="A0A195CKK9"/>